<name>A5ZPY1_9FIRM</name>
<sequence length="345" mass="39636">MQLDTKPLIDAINRLIEKADDDLKDSLEAEGYVAASELVKNINKLEDAIDDALDVDSLEFLEKIEEATGVTDFITDIWPGIKGADDLEKALREIFRKQFDDMFREFTYQWVLAEDPVLATEVEEITKPAEAFIQGWSGELARIMNLNTKDAMERLLLKAQEKKWSIDELSEAIGNSGIREHGYRSRRVALTESLRVESYAQQESMIQNPLAYKKKWKHVMSAHPRENHMAMDGQEVFKREMFTLTGKNGATYMVLCPRDTSLPVEETANCHCLMETIADENALGMTAEERVAARKKYMDEVNAEYDAWEKKFKEDTGIEEPRDDPSVTWKIYNSYYEAYRKGEIA</sequence>
<reference evidence="1 2" key="2">
    <citation type="submission" date="2007-04" db="EMBL/GenBank/DDBJ databases">
        <title>Draft genome sequence of Ruminococcus obeum (ATCC 29174).</title>
        <authorList>
            <person name="Sudarsanam P."/>
            <person name="Ley R."/>
            <person name="Guruge J."/>
            <person name="Turnbaugh P.J."/>
            <person name="Mahowald M."/>
            <person name="Liep D."/>
            <person name="Gordon J."/>
        </authorList>
    </citation>
    <scope>NUCLEOTIDE SEQUENCE [LARGE SCALE GENOMIC DNA]</scope>
    <source>
        <strain evidence="1 2">ATCC 29174</strain>
    </source>
</reference>
<dbReference type="HOGENOM" id="CLU_803317_0_0_9"/>
<dbReference type="EMBL" id="AAVO02000003">
    <property type="protein sequence ID" value="EDM88145.1"/>
    <property type="molecule type" value="Genomic_DNA"/>
</dbReference>
<evidence type="ECO:0000313" key="2">
    <source>
        <dbReference type="Proteomes" id="UP000006002"/>
    </source>
</evidence>
<dbReference type="eggNOG" id="COG2369">
    <property type="taxonomic scope" value="Bacteria"/>
</dbReference>
<evidence type="ECO:0008006" key="3">
    <source>
        <dbReference type="Google" id="ProtNLM"/>
    </source>
</evidence>
<protein>
    <recommendedName>
        <fullName evidence="3">Phage protein F-like protein</fullName>
    </recommendedName>
</protein>
<dbReference type="AlphaFoldDB" id="A5ZPY1"/>
<dbReference type="GeneID" id="79804343"/>
<comment type="caution">
    <text evidence="1">The sequence shown here is derived from an EMBL/GenBank/DDBJ whole genome shotgun (WGS) entry which is preliminary data.</text>
</comment>
<dbReference type="RefSeq" id="WP_005424382.1">
    <property type="nucleotide sequence ID" value="NZ_CP102265.1"/>
</dbReference>
<dbReference type="Proteomes" id="UP000006002">
    <property type="component" value="Unassembled WGS sequence"/>
</dbReference>
<gene>
    <name evidence="1" type="ORF">RUMOBE_01051</name>
</gene>
<evidence type="ECO:0000313" key="1">
    <source>
        <dbReference type="EMBL" id="EDM88145.1"/>
    </source>
</evidence>
<organism evidence="1 2">
    <name type="scientific">Blautia obeum ATCC 29174</name>
    <dbReference type="NCBI Taxonomy" id="411459"/>
    <lineage>
        <taxon>Bacteria</taxon>
        <taxon>Bacillati</taxon>
        <taxon>Bacillota</taxon>
        <taxon>Clostridia</taxon>
        <taxon>Lachnospirales</taxon>
        <taxon>Lachnospiraceae</taxon>
        <taxon>Blautia</taxon>
    </lineage>
</organism>
<reference evidence="1 2" key="1">
    <citation type="submission" date="2007-03" db="EMBL/GenBank/DDBJ databases">
        <authorList>
            <person name="Fulton L."/>
            <person name="Clifton S."/>
            <person name="Fulton B."/>
            <person name="Xu J."/>
            <person name="Minx P."/>
            <person name="Pepin K.H."/>
            <person name="Johnson M."/>
            <person name="Thiruvilangam P."/>
            <person name="Bhonagiri V."/>
            <person name="Nash W.E."/>
            <person name="Mardis E.R."/>
            <person name="Wilson R.K."/>
        </authorList>
    </citation>
    <scope>NUCLEOTIDE SEQUENCE [LARGE SCALE GENOMIC DNA]</scope>
    <source>
        <strain evidence="1 2">ATCC 29174</strain>
    </source>
</reference>
<accession>A5ZPY1</accession>
<proteinExistence type="predicted"/>